<protein>
    <recommendedName>
        <fullName evidence="2">VOC domain-containing protein</fullName>
    </recommendedName>
</protein>
<dbReference type="Pfam" id="PF00903">
    <property type="entry name" value="Glyoxalase"/>
    <property type="match status" value="2"/>
</dbReference>
<dbReference type="PROSITE" id="PS51819">
    <property type="entry name" value="VOC"/>
    <property type="match status" value="1"/>
</dbReference>
<dbReference type="CDD" id="cd07247">
    <property type="entry name" value="SgaA_N_like"/>
    <property type="match status" value="2"/>
</dbReference>
<dbReference type="InterPro" id="IPR029068">
    <property type="entry name" value="Glyas_Bleomycin-R_OHBP_Dase"/>
</dbReference>
<dbReference type="InterPro" id="IPR052164">
    <property type="entry name" value="Anthracycline_SecMetBiosynth"/>
</dbReference>
<dbReference type="PANTHER" id="PTHR33993">
    <property type="entry name" value="GLYOXALASE-RELATED"/>
    <property type="match status" value="1"/>
</dbReference>
<feature type="region of interest" description="Disordered" evidence="1">
    <location>
        <begin position="269"/>
        <end position="314"/>
    </location>
</feature>
<dbReference type="SUPFAM" id="SSF54593">
    <property type="entry name" value="Glyoxalase/Bleomycin resistance protein/Dihydroxybiphenyl dioxygenase"/>
    <property type="match status" value="2"/>
</dbReference>
<gene>
    <name evidence="3" type="ORF">HNQ79_001991</name>
</gene>
<organism evidence="3 4">
    <name type="scientific">Streptomyces candidus</name>
    <dbReference type="NCBI Taxonomy" id="67283"/>
    <lineage>
        <taxon>Bacteria</taxon>
        <taxon>Bacillati</taxon>
        <taxon>Actinomycetota</taxon>
        <taxon>Actinomycetes</taxon>
        <taxon>Kitasatosporales</taxon>
        <taxon>Streptomycetaceae</taxon>
        <taxon>Streptomyces</taxon>
    </lineage>
</organism>
<proteinExistence type="predicted"/>
<dbReference type="AlphaFoldDB" id="A0A7X0HDD2"/>
<keyword evidence="4" id="KW-1185">Reference proteome</keyword>
<feature type="domain" description="VOC" evidence="2">
    <location>
        <begin position="11"/>
        <end position="129"/>
    </location>
</feature>
<dbReference type="PANTHER" id="PTHR33993:SF10">
    <property type="entry name" value="CONSERVED PROTEIN"/>
    <property type="match status" value="1"/>
</dbReference>
<reference evidence="3 4" key="1">
    <citation type="submission" date="2020-08" db="EMBL/GenBank/DDBJ databases">
        <title>Genomic Encyclopedia of Type Strains, Phase IV (KMG-IV): sequencing the most valuable type-strain genomes for metagenomic binning, comparative biology and taxonomic classification.</title>
        <authorList>
            <person name="Goeker M."/>
        </authorList>
    </citation>
    <scope>NUCLEOTIDE SEQUENCE [LARGE SCALE GENOMIC DNA]</scope>
    <source>
        <strain evidence="3 4">DSM 40141</strain>
    </source>
</reference>
<name>A0A7X0HDD2_9ACTN</name>
<dbReference type="InterPro" id="IPR004360">
    <property type="entry name" value="Glyas_Fos-R_dOase_dom"/>
</dbReference>
<evidence type="ECO:0000256" key="1">
    <source>
        <dbReference type="SAM" id="MobiDB-lite"/>
    </source>
</evidence>
<evidence type="ECO:0000313" key="3">
    <source>
        <dbReference type="EMBL" id="MBB6435534.1"/>
    </source>
</evidence>
<sequence length="314" mass="33020">MTASGEYAEGVPCWIDASLPDVQAGKRFYGALFGWTFDDGADKEYGYYTQAYTGAGDDRACVAALAAKADGRMPTAWGVYLATPDAAALVRRAREAGGQIVTDAMQVGPYGTMAQIADPGGAVFGVWQADSHPGFGRRAAPGCFCWTEAHVRAEDKERVDAFYDAVFGFGTYDLPEESGEDFRVWSPAGTEPGDETAVGGRAVISRDLPAELPAHYLSYFLVEDCDEAVAKVQRLGGRIGRPPFDTPYGRMAVVVDDQGAVFAVMAEPEAGADADRGEAGAASVGDPEEPGTAPGRRPEEGEGPGGGVPEESKP</sequence>
<dbReference type="EMBL" id="JACHEM010000004">
    <property type="protein sequence ID" value="MBB6435534.1"/>
    <property type="molecule type" value="Genomic_DNA"/>
</dbReference>
<comment type="caution">
    <text evidence="3">The sequence shown here is derived from an EMBL/GenBank/DDBJ whole genome shotgun (WGS) entry which is preliminary data.</text>
</comment>
<evidence type="ECO:0000259" key="2">
    <source>
        <dbReference type="PROSITE" id="PS51819"/>
    </source>
</evidence>
<dbReference type="Proteomes" id="UP000540423">
    <property type="component" value="Unassembled WGS sequence"/>
</dbReference>
<dbReference type="Gene3D" id="3.10.180.10">
    <property type="entry name" value="2,3-Dihydroxybiphenyl 1,2-Dioxygenase, domain 1"/>
    <property type="match status" value="2"/>
</dbReference>
<evidence type="ECO:0000313" key="4">
    <source>
        <dbReference type="Proteomes" id="UP000540423"/>
    </source>
</evidence>
<dbReference type="RefSeq" id="WP_185029154.1">
    <property type="nucleotide sequence ID" value="NZ_BNBN01000007.1"/>
</dbReference>
<accession>A0A7X0HDD2</accession>
<dbReference type="InterPro" id="IPR037523">
    <property type="entry name" value="VOC_core"/>
</dbReference>